<evidence type="ECO:0000256" key="4">
    <source>
        <dbReference type="ARBA" id="ARBA00022989"/>
    </source>
</evidence>
<dbReference type="EMBL" id="CAXKWB010010449">
    <property type="protein sequence ID" value="CAL4098012.1"/>
    <property type="molecule type" value="Genomic_DNA"/>
</dbReference>
<evidence type="ECO:0000313" key="9">
    <source>
        <dbReference type="Proteomes" id="UP001497623"/>
    </source>
</evidence>
<evidence type="ECO:0000256" key="1">
    <source>
        <dbReference type="ARBA" id="ARBA00004141"/>
    </source>
</evidence>
<dbReference type="GO" id="GO:0005886">
    <property type="term" value="C:plasma membrane"/>
    <property type="evidence" value="ECO:0007669"/>
    <property type="project" value="TreeGrafter"/>
</dbReference>
<evidence type="ECO:0000256" key="7">
    <source>
        <dbReference type="SAM" id="Phobius"/>
    </source>
</evidence>
<keyword evidence="4 7" id="KW-1133">Transmembrane helix</keyword>
<feature type="transmembrane region" description="Helical" evidence="7">
    <location>
        <begin position="34"/>
        <end position="55"/>
    </location>
</feature>
<organism evidence="8 9">
    <name type="scientific">Meganyctiphanes norvegica</name>
    <name type="common">Northern krill</name>
    <name type="synonym">Thysanopoda norvegica</name>
    <dbReference type="NCBI Taxonomy" id="48144"/>
    <lineage>
        <taxon>Eukaryota</taxon>
        <taxon>Metazoa</taxon>
        <taxon>Ecdysozoa</taxon>
        <taxon>Arthropoda</taxon>
        <taxon>Crustacea</taxon>
        <taxon>Multicrustacea</taxon>
        <taxon>Malacostraca</taxon>
        <taxon>Eumalacostraca</taxon>
        <taxon>Eucarida</taxon>
        <taxon>Euphausiacea</taxon>
        <taxon>Euphausiidae</taxon>
        <taxon>Meganyctiphanes</taxon>
    </lineage>
</organism>
<evidence type="ECO:0008006" key="10">
    <source>
        <dbReference type="Google" id="ProtNLM"/>
    </source>
</evidence>
<dbReference type="GO" id="GO:0005783">
    <property type="term" value="C:endoplasmic reticulum"/>
    <property type="evidence" value="ECO:0007669"/>
    <property type="project" value="TreeGrafter"/>
</dbReference>
<gene>
    <name evidence="8" type="ORF">MNOR_LOCUS16134</name>
</gene>
<evidence type="ECO:0000256" key="3">
    <source>
        <dbReference type="ARBA" id="ARBA00022692"/>
    </source>
</evidence>
<evidence type="ECO:0000256" key="6">
    <source>
        <dbReference type="PIRNR" id="PIRNR015840"/>
    </source>
</evidence>
<proteinExistence type="inferred from homology"/>
<accession>A0AAV2QR68</accession>
<dbReference type="PIRSF" id="PIRSF015840">
    <property type="entry name" value="DUF284_TM_euk"/>
    <property type="match status" value="1"/>
</dbReference>
<evidence type="ECO:0000256" key="2">
    <source>
        <dbReference type="ARBA" id="ARBA00009457"/>
    </source>
</evidence>
<keyword evidence="3 7" id="KW-0812">Transmembrane</keyword>
<evidence type="ECO:0000256" key="5">
    <source>
        <dbReference type="ARBA" id="ARBA00023136"/>
    </source>
</evidence>
<comment type="subcellular location">
    <subcellularLocation>
        <location evidence="1">Membrane</location>
        <topology evidence="1">Multi-pass membrane protein</topology>
    </subcellularLocation>
</comment>
<dbReference type="InterPro" id="IPR005045">
    <property type="entry name" value="CDC50/LEM3_fam"/>
</dbReference>
<comment type="caution">
    <text evidence="8">The sequence shown here is derived from an EMBL/GenBank/DDBJ whole genome shotgun (WGS) entry which is preliminary data.</text>
</comment>
<reference evidence="8 9" key="1">
    <citation type="submission" date="2024-05" db="EMBL/GenBank/DDBJ databases">
        <authorList>
            <person name="Wallberg A."/>
        </authorList>
    </citation>
    <scope>NUCLEOTIDE SEQUENCE [LARGE SCALE GENOMIC DNA]</scope>
</reference>
<keyword evidence="9" id="KW-1185">Reference proteome</keyword>
<dbReference type="Proteomes" id="UP001497623">
    <property type="component" value="Unassembled WGS sequence"/>
</dbReference>
<comment type="similarity">
    <text evidence="2 6">Belongs to the CDC50/LEM3 family.</text>
</comment>
<dbReference type="Pfam" id="PF03381">
    <property type="entry name" value="CDC50"/>
    <property type="match status" value="1"/>
</dbReference>
<dbReference type="GO" id="GO:0005794">
    <property type="term" value="C:Golgi apparatus"/>
    <property type="evidence" value="ECO:0007669"/>
    <property type="project" value="TreeGrafter"/>
</dbReference>
<sequence>MKEGSISKWDKFKLNLKQQRLPAHKPEFYSPNTFIPGVFVTGVICVIIGGIFVTVSENVQELQLDYTDCEQYPSISENQTCVDVLRENITNLCQCRVDFVLKESFTKDVNIYYGLDNFYQNHRRYLLSRDNKQLSGDTDASLSRCYPFNEDQGKKIAPCGAIANSMFNDSFTLKISPSETIQINRRDIAWESDKQIKFKNPPGSLNPTEKDFAYRNFTKPPAWSRPVWELDINDNENNGFLNEDFLVWMRTAAFPSFRKLYGRIDHNVSDFQNGFPNGSYYFIVNYNYPVHNIDGRKFIVLSNTSFLGGKNNFIGIAYIVTGVLSIVIGAFLLVVHVRLKMEEKDLKIDRYTAW</sequence>
<dbReference type="PANTHER" id="PTHR10926:SF0">
    <property type="entry name" value="CDC50, ISOFORM A"/>
    <property type="match status" value="1"/>
</dbReference>
<evidence type="ECO:0000313" key="8">
    <source>
        <dbReference type="EMBL" id="CAL4098012.1"/>
    </source>
</evidence>
<name>A0AAV2QR68_MEGNR</name>
<feature type="transmembrane region" description="Helical" evidence="7">
    <location>
        <begin position="313"/>
        <end position="337"/>
    </location>
</feature>
<dbReference type="AlphaFoldDB" id="A0AAV2QR68"/>
<dbReference type="PANTHER" id="PTHR10926">
    <property type="entry name" value="CELL CYCLE CONTROL PROTEIN 50"/>
    <property type="match status" value="1"/>
</dbReference>
<protein>
    <recommendedName>
        <fullName evidence="10">Cell cycle control protein 50A</fullName>
    </recommendedName>
</protein>
<keyword evidence="5 6" id="KW-0472">Membrane</keyword>